<feature type="transmembrane region" description="Helical" evidence="7">
    <location>
        <begin position="277"/>
        <end position="303"/>
    </location>
</feature>
<sequence length="436" mass="45813">MIVSTALACALLVGGFILLVAIRVPVAFALGIATIPVVMLDMRLTPFIIMDRMFQSYNSFILLAVPFFLLAANLMNSGKITDRLIELARVLTGWMPGGLGHVNVAVSMLFAGISGSSTADAAGCGKILIPAMAKEGYDKRFAIAITACSSVMGVIIPPSILMVVWGGVMSVSVGALFLAGAIPGFMIAAALMATVYGYAKVYGYPTAGRPTFAEFVSAFKSAALAMLTPILVIGGIVGGIVTPTESAIIAAVYALILGMFVYRTVSVRDLGGILYDTGRFASISLFAIGTASAFGWMLAFYNVPRLIVSTMTSMQFGTFGTSLVIGALFLFFGLFIDAIPTIIILGTVLLPVALDAGIHPVVFAIIGIVSLAFGLVTPPYGLCLLISASIGGMNVVQVLRDVVIILVPMLLILLLIICFPELALWLPKMLLPDTFK</sequence>
<comment type="similarity">
    <text evidence="7">Belongs to the TRAP transporter large permease family.</text>
</comment>
<comment type="subunit">
    <text evidence="7">The complex comprises the extracytoplasmic solute receptor protein and the two transmembrane proteins.</text>
</comment>
<evidence type="ECO:0000313" key="10">
    <source>
        <dbReference type="Proteomes" id="UP000078070"/>
    </source>
</evidence>
<feature type="transmembrane region" description="Helical" evidence="7">
    <location>
        <begin position="53"/>
        <end position="75"/>
    </location>
</feature>
<dbReference type="InterPro" id="IPR010656">
    <property type="entry name" value="DctM"/>
</dbReference>
<feature type="transmembrane region" description="Helical" evidence="7">
    <location>
        <begin position="171"/>
        <end position="198"/>
    </location>
</feature>
<feature type="transmembrane region" description="Helical" evidence="7">
    <location>
        <begin position="141"/>
        <end position="165"/>
    </location>
</feature>
<dbReference type="EMBL" id="CP015839">
    <property type="protein sequence ID" value="ANG64472.1"/>
    <property type="molecule type" value="Genomic_DNA"/>
</dbReference>
<comment type="subcellular location">
    <subcellularLocation>
        <location evidence="1 7">Cell inner membrane</location>
        <topology evidence="1 7">Multi-pass membrane protein</topology>
    </subcellularLocation>
</comment>
<keyword evidence="2" id="KW-1003">Cell membrane</keyword>
<keyword evidence="6 7" id="KW-0472">Membrane</keyword>
<evidence type="ECO:0000256" key="1">
    <source>
        <dbReference type="ARBA" id="ARBA00004429"/>
    </source>
</evidence>
<dbReference type="Proteomes" id="UP000078070">
    <property type="component" value="Chromosome"/>
</dbReference>
<evidence type="ECO:0000256" key="5">
    <source>
        <dbReference type="ARBA" id="ARBA00022989"/>
    </source>
</evidence>
<keyword evidence="5 7" id="KW-1133">Transmembrane helix</keyword>
<keyword evidence="4 7" id="KW-0812">Transmembrane</keyword>
<reference evidence="10" key="1">
    <citation type="submission" date="2016-05" db="EMBL/GenBank/DDBJ databases">
        <authorList>
            <person name="Baek K."/>
            <person name="Yang S.-J."/>
        </authorList>
    </citation>
    <scope>NUCLEOTIDE SEQUENCE [LARGE SCALE GENOMIC DNA]</scope>
    <source>
        <strain evidence="10">ST58-10</strain>
    </source>
</reference>
<keyword evidence="3 7" id="KW-0997">Cell inner membrane</keyword>
<keyword evidence="7" id="KW-0813">Transport</keyword>
<comment type="function">
    <text evidence="7">Part of the tripartite ATP-independent periplasmic (TRAP) transport system.</text>
</comment>
<evidence type="ECO:0000259" key="8">
    <source>
        <dbReference type="Pfam" id="PF06808"/>
    </source>
</evidence>
<feature type="transmembrane region" description="Helical" evidence="7">
    <location>
        <begin position="402"/>
        <end position="426"/>
    </location>
</feature>
<dbReference type="RefSeq" id="WP_067386074.1">
    <property type="nucleotide sequence ID" value="NZ_CP015839.1"/>
</dbReference>
<dbReference type="PIRSF" id="PIRSF006066">
    <property type="entry name" value="HI0050"/>
    <property type="match status" value="1"/>
</dbReference>
<keyword evidence="10" id="KW-1185">Reference proteome</keyword>
<proteinExistence type="inferred from homology"/>
<gene>
    <name evidence="9" type="ORF">A8C75_19675</name>
</gene>
<organism evidence="9 10">
    <name type="scientific">Marinobacterium aestuarii</name>
    <dbReference type="NCBI Taxonomy" id="1821621"/>
    <lineage>
        <taxon>Bacteria</taxon>
        <taxon>Pseudomonadati</taxon>
        <taxon>Pseudomonadota</taxon>
        <taxon>Gammaproteobacteria</taxon>
        <taxon>Oceanospirillales</taxon>
        <taxon>Oceanospirillaceae</taxon>
        <taxon>Marinobacterium</taxon>
    </lineage>
</organism>
<evidence type="ECO:0000256" key="6">
    <source>
        <dbReference type="ARBA" id="ARBA00023136"/>
    </source>
</evidence>
<dbReference type="PANTHER" id="PTHR33362">
    <property type="entry name" value="SIALIC ACID TRAP TRANSPORTER PERMEASE PROTEIN SIAT-RELATED"/>
    <property type="match status" value="1"/>
</dbReference>
<evidence type="ECO:0000256" key="2">
    <source>
        <dbReference type="ARBA" id="ARBA00022475"/>
    </source>
</evidence>
<dbReference type="STRING" id="1821621.A8C75_19675"/>
<dbReference type="InterPro" id="IPR004681">
    <property type="entry name" value="TRAP_DctM"/>
</dbReference>
<dbReference type="Pfam" id="PF06808">
    <property type="entry name" value="DctM"/>
    <property type="match status" value="1"/>
</dbReference>
<accession>A0A1A9F2Z7</accession>
<feature type="transmembrane region" description="Helical" evidence="7">
    <location>
        <begin position="247"/>
        <end position="265"/>
    </location>
</feature>
<dbReference type="PANTHER" id="PTHR33362:SF2">
    <property type="entry name" value="TRAP TRANSPORTER LARGE PERMEASE PROTEIN"/>
    <property type="match status" value="1"/>
</dbReference>
<protein>
    <recommendedName>
        <fullName evidence="7">TRAP transporter large permease protein</fullName>
    </recommendedName>
</protein>
<feature type="domain" description="TRAP C4-dicarboxylate transport system permease DctM subunit" evidence="8">
    <location>
        <begin position="14"/>
        <end position="422"/>
    </location>
</feature>
<name>A0A1A9F2Z7_9GAMM</name>
<dbReference type="GO" id="GO:0022857">
    <property type="term" value="F:transmembrane transporter activity"/>
    <property type="evidence" value="ECO:0007669"/>
    <property type="project" value="UniProtKB-UniRule"/>
</dbReference>
<dbReference type="NCBIfam" id="TIGR00786">
    <property type="entry name" value="dctM"/>
    <property type="match status" value="1"/>
</dbReference>
<dbReference type="GO" id="GO:0005886">
    <property type="term" value="C:plasma membrane"/>
    <property type="evidence" value="ECO:0007669"/>
    <property type="project" value="UniProtKB-SubCell"/>
</dbReference>
<evidence type="ECO:0000313" key="9">
    <source>
        <dbReference type="EMBL" id="ANG64472.1"/>
    </source>
</evidence>
<evidence type="ECO:0000256" key="7">
    <source>
        <dbReference type="RuleBase" id="RU369079"/>
    </source>
</evidence>
<feature type="transmembrane region" description="Helical" evidence="7">
    <location>
        <begin position="219"/>
        <end position="241"/>
    </location>
</feature>
<evidence type="ECO:0000256" key="3">
    <source>
        <dbReference type="ARBA" id="ARBA00022519"/>
    </source>
</evidence>
<comment type="caution">
    <text evidence="7">Lacks conserved residue(s) required for the propagation of feature annotation.</text>
</comment>
<evidence type="ECO:0000256" key="4">
    <source>
        <dbReference type="ARBA" id="ARBA00022692"/>
    </source>
</evidence>
<dbReference type="AlphaFoldDB" id="A0A1A9F2Z7"/>
<reference evidence="9 10" key="2">
    <citation type="journal article" date="2018" name="Int. J. Syst. Evol. Microbiol.">
        <title>Marinobacterium aestuarii sp. nov., a benzene-degrading marine bacterium isolated from estuary sediment.</title>
        <authorList>
            <person name="Bae S.S."/>
            <person name="Jung J."/>
            <person name="Chung D."/>
            <person name="Baek K."/>
        </authorList>
    </citation>
    <scope>NUCLEOTIDE SEQUENCE [LARGE SCALE GENOMIC DNA]</scope>
    <source>
        <strain evidence="9 10">ST58-10</strain>
    </source>
</reference>
<dbReference type="OrthoDB" id="9796052at2"/>
<feature type="transmembrane region" description="Helical" evidence="7">
    <location>
        <begin position="362"/>
        <end position="390"/>
    </location>
</feature>
<feature type="transmembrane region" description="Helical" evidence="7">
    <location>
        <begin position="323"/>
        <end position="350"/>
    </location>
</feature>
<dbReference type="KEGG" id="mars:A8C75_19675"/>